<feature type="region of interest" description="Disordered" evidence="1">
    <location>
        <begin position="823"/>
        <end position="967"/>
    </location>
</feature>
<feature type="region of interest" description="Disordered" evidence="1">
    <location>
        <begin position="984"/>
        <end position="1037"/>
    </location>
</feature>
<evidence type="ECO:0000313" key="3">
    <source>
        <dbReference type="Proteomes" id="UP000028582"/>
    </source>
</evidence>
<feature type="compositionally biased region" description="Basic and acidic residues" evidence="1">
    <location>
        <begin position="163"/>
        <end position="173"/>
    </location>
</feature>
<dbReference type="Proteomes" id="UP000028582">
    <property type="component" value="Unassembled WGS sequence"/>
</dbReference>
<comment type="caution">
    <text evidence="2">The sequence shown here is derived from an EMBL/GenBank/DDBJ whole genome shotgun (WGS) entry which is preliminary data.</text>
</comment>
<feature type="region of interest" description="Disordered" evidence="1">
    <location>
        <begin position="163"/>
        <end position="244"/>
    </location>
</feature>
<feature type="region of interest" description="Disordered" evidence="1">
    <location>
        <begin position="316"/>
        <end position="618"/>
    </location>
</feature>
<evidence type="ECO:0000313" key="2">
    <source>
        <dbReference type="EMBL" id="ETO61040.1"/>
    </source>
</evidence>
<evidence type="ECO:0000256" key="1">
    <source>
        <dbReference type="SAM" id="MobiDB-lite"/>
    </source>
</evidence>
<feature type="compositionally biased region" description="Basic and acidic residues" evidence="1">
    <location>
        <begin position="823"/>
        <end position="844"/>
    </location>
</feature>
<sequence length="1085" mass="120257">MARARRRHAPPTPNAAMSARKSAPVSAGGVNVRRLMLSREAAIEHKHENEEVEASMEPSNECGNPFCRQILANRYARYCEDKPMCQRYRALRLQCLANAQAEEDEEDTRPLSIVLKKKKRKEENEVFAIPRKKKDESVATGKRILDLSEEKSPKAKEKLLKKLKKRELQEKEEKHKKHKKRLKRPRETVENNALEATAPRSPSVISSVSSMEESGSERKKRVHPRDLRMRQPPETTSDVEAGNDVARAKKRRLNRNLSADDVLSRSASSSPVTAALDTNWKIPRAKPARPKTAAQAIRNMNVELVPLGVGNQAVTGGGRYVQNGNRSAAQSLRPSDPRARPPSLTKFVAPVAPPAAPNTPSRQVQTPPVPAPVPPTQPPLPPLPPQPASAPVSRPARTTTPVSSVEKYTIPSVTAARPSVSTTGAPGVKRISAADYLKNKKNDDRLPIAQWMDFQPSRSSSLERSTGFPPAPSGPPGYHRSDSAPLPSYREPRVAVDPRRAYPEADVRHQRPYYDTDGNRMEYQDRSEGRNEPTINDRSSWEAHNFPPRDSYPRQEVSSFGKSYEYPPDTHFSPPPEQQSYRREPPREQPPQRAPSPRRTEIDRVASDSRKSDIDDLDDEAPTFSYHEDFLPSMLSVFIHKLPQSLEAVFNVTKKPRKMNWYIKYVERIERLCKPFDLRIKIEGLKAIVTVRGREWLTLQGNSTVTLHLEIIKSVRAEAVTWLRLYEEMEKALAHYRGIYGNQANESYTFLRAWNDLKKPGNYISLSRQANYFCGARLHHWNFVVGKVEIGSGSHEEKREAFRLATISALDFLLSIGRGVRRPSREKEVKRERVLEVERQESRGNQRSSSRDSTASNRVRASPANNQVNGASTESSTAPAEPSNDEPAVPTSSAEPSSSPVPVERTDKPAVAVIPASDSNSSYGMEAAEQSDQGEEMSISDASEQGTVTPGGSPRLSTNTPSNASSIVPSSAESAVLTSSASKAVAATSVENSVTTPLPSTAQVSELPAARTVEMKATSSGSAVEGTPNKDKSASQSKIKAVIPLRRCMMCEMIRMRKPDGERCLRCQQKDVPANETPNVSLGPS</sequence>
<dbReference type="OrthoDB" id="129883at2759"/>
<reference evidence="2 3" key="1">
    <citation type="submission" date="2013-11" db="EMBL/GenBank/DDBJ databases">
        <title>The Genome Sequence of Phytophthora parasitica P1976.</title>
        <authorList>
            <consortium name="The Broad Institute Genomics Platform"/>
            <person name="Russ C."/>
            <person name="Tyler B."/>
            <person name="Panabieres F."/>
            <person name="Shan W."/>
            <person name="Tripathy S."/>
            <person name="Grunwald N."/>
            <person name="Machado M."/>
            <person name="Johnson C.S."/>
            <person name="Walker B."/>
            <person name="Young S."/>
            <person name="Zeng Q."/>
            <person name="Gargeya S."/>
            <person name="Fitzgerald M."/>
            <person name="Haas B."/>
            <person name="Abouelleil A."/>
            <person name="Allen A.W."/>
            <person name="Alvarado L."/>
            <person name="Arachchi H.M."/>
            <person name="Berlin A.M."/>
            <person name="Chapman S.B."/>
            <person name="Gainer-Dewar J."/>
            <person name="Goldberg J."/>
            <person name="Griggs A."/>
            <person name="Gujja S."/>
            <person name="Hansen M."/>
            <person name="Howarth C."/>
            <person name="Imamovic A."/>
            <person name="Ireland A."/>
            <person name="Larimer J."/>
            <person name="McCowan C."/>
            <person name="Murphy C."/>
            <person name="Pearson M."/>
            <person name="Poon T.W."/>
            <person name="Priest M."/>
            <person name="Roberts A."/>
            <person name="Saif S."/>
            <person name="Shea T."/>
            <person name="Sisk P."/>
            <person name="Sykes S."/>
            <person name="Wortman J."/>
            <person name="Nusbaum C."/>
            <person name="Birren B."/>
        </authorList>
    </citation>
    <scope>NUCLEOTIDE SEQUENCE [LARGE SCALE GENOMIC DNA]</scope>
    <source>
        <strain evidence="2 3">P1976</strain>
    </source>
</reference>
<feature type="compositionally biased region" description="Basic and acidic residues" evidence="1">
    <location>
        <begin position="598"/>
        <end position="614"/>
    </location>
</feature>
<feature type="compositionally biased region" description="Basic residues" evidence="1">
    <location>
        <begin position="174"/>
        <end position="184"/>
    </location>
</feature>
<feature type="compositionally biased region" description="Low complexity" evidence="1">
    <location>
        <begin position="886"/>
        <end position="903"/>
    </location>
</feature>
<feature type="compositionally biased region" description="Low complexity" evidence="1">
    <location>
        <begin position="201"/>
        <end position="213"/>
    </location>
</feature>
<proteinExistence type="predicted"/>
<feature type="compositionally biased region" description="Basic and acidic residues" evidence="1">
    <location>
        <begin position="437"/>
        <end position="446"/>
    </location>
</feature>
<dbReference type="EMBL" id="ANJA01003843">
    <property type="protein sequence ID" value="ETO61040.1"/>
    <property type="molecule type" value="Genomic_DNA"/>
</dbReference>
<dbReference type="AlphaFoldDB" id="A0A080Z329"/>
<feature type="compositionally biased region" description="Polar residues" evidence="1">
    <location>
        <begin position="845"/>
        <end position="878"/>
    </location>
</feature>
<feature type="region of interest" description="Disordered" evidence="1">
    <location>
        <begin position="1"/>
        <end position="28"/>
    </location>
</feature>
<feature type="compositionally biased region" description="Polar residues" evidence="1">
    <location>
        <begin position="322"/>
        <end position="333"/>
    </location>
</feature>
<organism evidence="2 3">
    <name type="scientific">Phytophthora nicotianae P1976</name>
    <dbReference type="NCBI Taxonomy" id="1317066"/>
    <lineage>
        <taxon>Eukaryota</taxon>
        <taxon>Sar</taxon>
        <taxon>Stramenopiles</taxon>
        <taxon>Oomycota</taxon>
        <taxon>Peronosporomycetes</taxon>
        <taxon>Peronosporales</taxon>
        <taxon>Peronosporaceae</taxon>
        <taxon>Phytophthora</taxon>
    </lineage>
</organism>
<name>A0A080Z329_PHYNI</name>
<protein>
    <submittedName>
        <fullName evidence="2">Uncharacterized protein</fullName>
    </submittedName>
</protein>
<feature type="compositionally biased region" description="Polar residues" evidence="1">
    <location>
        <begin position="940"/>
        <end position="967"/>
    </location>
</feature>
<accession>A0A080Z329</accession>
<feature type="compositionally biased region" description="Pro residues" evidence="1">
    <location>
        <begin position="367"/>
        <end position="388"/>
    </location>
</feature>
<feature type="compositionally biased region" description="Polar residues" evidence="1">
    <location>
        <begin position="991"/>
        <end position="1004"/>
    </location>
</feature>
<feature type="compositionally biased region" description="Basic and acidic residues" evidence="1">
    <location>
        <begin position="490"/>
        <end position="531"/>
    </location>
</feature>
<gene>
    <name evidence="2" type="ORF">F444_20875</name>
</gene>